<dbReference type="InterPro" id="IPR001757">
    <property type="entry name" value="P_typ_ATPase"/>
</dbReference>
<evidence type="ECO:0000256" key="1">
    <source>
        <dbReference type="ARBA" id="ARBA00004127"/>
    </source>
</evidence>
<dbReference type="GO" id="GO:0005524">
    <property type="term" value="F:ATP binding"/>
    <property type="evidence" value="ECO:0007669"/>
    <property type="project" value="UniProtKB-UniRule"/>
</dbReference>
<feature type="transmembrane region" description="Helical" evidence="10">
    <location>
        <begin position="375"/>
        <end position="403"/>
    </location>
</feature>
<dbReference type="GO" id="GO:0005507">
    <property type="term" value="F:copper ion binding"/>
    <property type="evidence" value="ECO:0007669"/>
    <property type="project" value="TreeGrafter"/>
</dbReference>
<dbReference type="GO" id="GO:0055070">
    <property type="term" value="P:copper ion homeostasis"/>
    <property type="evidence" value="ECO:0007669"/>
    <property type="project" value="TreeGrafter"/>
</dbReference>
<accession>A0A0A2ERX3</accession>
<dbReference type="PRINTS" id="PR00943">
    <property type="entry name" value="CUATPASE"/>
</dbReference>
<keyword evidence="3 10" id="KW-0812">Transmembrane</keyword>
<dbReference type="SFLD" id="SFLDS00003">
    <property type="entry name" value="Haloacid_Dehalogenase"/>
    <property type="match status" value="1"/>
</dbReference>
<dbReference type="SUPFAM" id="SSF81665">
    <property type="entry name" value="Calcium ATPase, transmembrane domain M"/>
    <property type="match status" value="1"/>
</dbReference>
<dbReference type="InterPro" id="IPR006121">
    <property type="entry name" value="HMA_dom"/>
</dbReference>
<comment type="caution">
    <text evidence="12">The sequence shown here is derived from an EMBL/GenBank/DDBJ whole genome shotgun (WGS) entry which is preliminary data.</text>
</comment>
<dbReference type="InterPro" id="IPR023298">
    <property type="entry name" value="ATPase_P-typ_TM_dom_sf"/>
</dbReference>
<dbReference type="Gene3D" id="3.40.1110.10">
    <property type="entry name" value="Calcium-transporting ATPase, cytoplasmic domain N"/>
    <property type="match status" value="1"/>
</dbReference>
<dbReference type="InterPro" id="IPR044492">
    <property type="entry name" value="P_typ_ATPase_HD_dom"/>
</dbReference>
<keyword evidence="5 10" id="KW-0547">Nucleotide-binding</keyword>
<dbReference type="NCBIfam" id="TIGR01494">
    <property type="entry name" value="ATPase_P-type"/>
    <property type="match status" value="1"/>
</dbReference>
<dbReference type="PROSITE" id="PS00154">
    <property type="entry name" value="ATPASE_E1_E2"/>
    <property type="match status" value="1"/>
</dbReference>
<feature type="transmembrane region" description="Helical" evidence="10">
    <location>
        <begin position="154"/>
        <end position="176"/>
    </location>
</feature>
<feature type="domain" description="HMA" evidence="11">
    <location>
        <begin position="3"/>
        <end position="69"/>
    </location>
</feature>
<dbReference type="Gene3D" id="3.30.70.100">
    <property type="match status" value="1"/>
</dbReference>
<evidence type="ECO:0000256" key="6">
    <source>
        <dbReference type="ARBA" id="ARBA00022840"/>
    </source>
</evidence>
<keyword evidence="7" id="KW-1278">Translocase</keyword>
<keyword evidence="10" id="KW-1003">Cell membrane</keyword>
<feature type="transmembrane region" description="Helical" evidence="10">
    <location>
        <begin position="188"/>
        <end position="208"/>
    </location>
</feature>
<keyword evidence="9 10" id="KW-0472">Membrane</keyword>
<dbReference type="SUPFAM" id="SSF56784">
    <property type="entry name" value="HAD-like"/>
    <property type="match status" value="1"/>
</dbReference>
<evidence type="ECO:0000313" key="13">
    <source>
        <dbReference type="Proteomes" id="UP000030125"/>
    </source>
</evidence>
<dbReference type="PANTHER" id="PTHR43520:SF8">
    <property type="entry name" value="P-TYPE CU(+) TRANSPORTER"/>
    <property type="match status" value="1"/>
</dbReference>
<organism evidence="12 13">
    <name type="scientific">Porphyromonas cangingivalis</name>
    <dbReference type="NCBI Taxonomy" id="36874"/>
    <lineage>
        <taxon>Bacteria</taxon>
        <taxon>Pseudomonadati</taxon>
        <taxon>Bacteroidota</taxon>
        <taxon>Bacteroidia</taxon>
        <taxon>Bacteroidales</taxon>
        <taxon>Porphyromonadaceae</taxon>
        <taxon>Porphyromonas</taxon>
    </lineage>
</organism>
<protein>
    <recommendedName>
        <fullName evidence="11">HMA domain-containing protein</fullName>
    </recommendedName>
</protein>
<reference evidence="12 13" key="1">
    <citation type="submission" date="2014-08" db="EMBL/GenBank/DDBJ databases">
        <title>Porphyromonas cangingivalis strain:COT-109_OH1386 Genome sequencing.</title>
        <authorList>
            <person name="Wallis C."/>
            <person name="Deusch O."/>
            <person name="O'Flynn C."/>
            <person name="Davis I."/>
            <person name="Jospin G."/>
            <person name="Darling A.E."/>
            <person name="Coil D.A."/>
            <person name="Alexiev A."/>
            <person name="Horsfall A."/>
            <person name="Kirkwood N."/>
            <person name="Harris S."/>
            <person name="Eisen J.A."/>
        </authorList>
    </citation>
    <scope>NUCLEOTIDE SEQUENCE [LARGE SCALE GENOMIC DNA]</scope>
    <source>
        <strain evidence="13">COT-109 OH1386</strain>
    </source>
</reference>
<dbReference type="PRINTS" id="PR00119">
    <property type="entry name" value="CATATPASE"/>
</dbReference>
<dbReference type="SUPFAM" id="SSF55008">
    <property type="entry name" value="HMA, heavy metal-associated domain"/>
    <property type="match status" value="1"/>
</dbReference>
<dbReference type="InterPro" id="IPR036412">
    <property type="entry name" value="HAD-like_sf"/>
</dbReference>
<evidence type="ECO:0000256" key="2">
    <source>
        <dbReference type="ARBA" id="ARBA00006024"/>
    </source>
</evidence>
<dbReference type="Gene3D" id="3.40.50.1000">
    <property type="entry name" value="HAD superfamily/HAD-like"/>
    <property type="match status" value="1"/>
</dbReference>
<sequence length="735" mass="80154">MRIKETYSITGMACAGCVAHVQDAISKLKGVSYVEVTLVEGRTVVEYDTDLIIPEEIKRVVDAMGYRLLLGDPKTREREQKRFERRNLMSIRIRLVVTVCMSVLMMLVGMKHDALGMDHHTAQIIQAVAATVVYFFCAWGYHVRTLKQMRTLSFTMDTLISMSISVAYFFSLYRLFSLGDETLSSVFRYSYFDVVGMIMSFVLLGKLLEEQAKSRTTDSLRRLIDLTPQTAMVMGDRGEYEEIAIEDIKIGDRVLIRKGDRVPVDGVSEGHGTFDESSITGESLPVERMSGTPVLSGSVCVGAPVVVMAHKVGADTVLSRIIETVRQAQASKAPIQRIADKVSGVFVPVILGLSFLAFIVWGLAGGEDAWLHGLYFGITTLVIACPCALGLATPTAITVAIGAASEKGILIRDAVALELLGKVTDIVFDKTGTLTSGLPTVSSVLWTVETDEYKSLLVSAEKHSSHPLSGALIRSFGKYQKDLHIIDFVETPGKGISFVFNGEEYRVGNKGLVGEIVCKPHEEPSVKEFEQRHSLSTLVYYTRGNRLLGLFAIEDEVLADASKTISELKAAGVRVHILSGDRTERVEKIASQLGVDSFRGNVLPEDKKTYVDDLRGDGQKRIVAMIGDGINDSPALASADVSIAVATGADVAMDVAMVTIMGATVESVVQAVHLSRRTSKIIKQNFFWAFVYNLTALPIAAGLFYPALFISPMWAAGAMAASSVCVVMNSLRIKR</sequence>
<dbReference type="STRING" id="36874.HQ34_03430"/>
<dbReference type="GO" id="GO:0043682">
    <property type="term" value="F:P-type divalent copper transporter activity"/>
    <property type="evidence" value="ECO:0007669"/>
    <property type="project" value="TreeGrafter"/>
</dbReference>
<dbReference type="SUPFAM" id="SSF81653">
    <property type="entry name" value="Calcium ATPase, transduction domain A"/>
    <property type="match status" value="1"/>
</dbReference>
<dbReference type="InterPro" id="IPR023214">
    <property type="entry name" value="HAD_sf"/>
</dbReference>
<dbReference type="InterPro" id="IPR059000">
    <property type="entry name" value="ATPase_P-type_domA"/>
</dbReference>
<dbReference type="InterPro" id="IPR023299">
    <property type="entry name" value="ATPase_P-typ_cyto_dom_N"/>
</dbReference>
<dbReference type="eggNOG" id="COG2217">
    <property type="taxonomic scope" value="Bacteria"/>
</dbReference>
<dbReference type="SFLD" id="SFLDG00002">
    <property type="entry name" value="C1.7:_P-type_atpase_like"/>
    <property type="match status" value="1"/>
</dbReference>
<dbReference type="InterPro" id="IPR018303">
    <property type="entry name" value="ATPase_P-typ_P_site"/>
</dbReference>
<feature type="transmembrane region" description="Helical" evidence="10">
    <location>
        <begin position="122"/>
        <end position="142"/>
    </location>
</feature>
<dbReference type="GO" id="GO:0012505">
    <property type="term" value="C:endomembrane system"/>
    <property type="evidence" value="ECO:0007669"/>
    <property type="project" value="UniProtKB-SubCell"/>
</dbReference>
<name>A0A0A2ERX3_PORCN</name>
<dbReference type="PANTHER" id="PTHR43520">
    <property type="entry name" value="ATP7, ISOFORM B"/>
    <property type="match status" value="1"/>
</dbReference>
<evidence type="ECO:0000256" key="7">
    <source>
        <dbReference type="ARBA" id="ARBA00022967"/>
    </source>
</evidence>
<feature type="transmembrane region" description="Helical" evidence="10">
    <location>
        <begin position="91"/>
        <end position="110"/>
    </location>
</feature>
<dbReference type="InterPro" id="IPR036163">
    <property type="entry name" value="HMA_dom_sf"/>
</dbReference>
<dbReference type="Gene3D" id="2.70.150.10">
    <property type="entry name" value="Calcium-transporting ATPase, cytoplasmic transduction domain A"/>
    <property type="match status" value="1"/>
</dbReference>
<evidence type="ECO:0000256" key="4">
    <source>
        <dbReference type="ARBA" id="ARBA00022723"/>
    </source>
</evidence>
<dbReference type="OrthoDB" id="9770315at2"/>
<dbReference type="InterPro" id="IPR027256">
    <property type="entry name" value="P-typ_ATPase_IB"/>
</dbReference>
<comment type="similarity">
    <text evidence="2 10">Belongs to the cation transport ATPase (P-type) (TC 3.A.3) family. Type IB subfamily.</text>
</comment>
<evidence type="ECO:0000256" key="5">
    <source>
        <dbReference type="ARBA" id="ARBA00022741"/>
    </source>
</evidence>
<dbReference type="Pfam" id="PF00122">
    <property type="entry name" value="E1-E2_ATPase"/>
    <property type="match status" value="1"/>
</dbReference>
<dbReference type="FunFam" id="3.30.70.100:FF:000001">
    <property type="entry name" value="ATPase copper transporting beta"/>
    <property type="match status" value="1"/>
</dbReference>
<gene>
    <name evidence="12" type="ORF">HQ35_03810</name>
</gene>
<dbReference type="Pfam" id="PF00403">
    <property type="entry name" value="HMA"/>
    <property type="match status" value="1"/>
</dbReference>
<feature type="transmembrane region" description="Helical" evidence="10">
    <location>
        <begin position="686"/>
        <end position="707"/>
    </location>
</feature>
<feature type="transmembrane region" description="Helical" evidence="10">
    <location>
        <begin position="342"/>
        <end position="363"/>
    </location>
</feature>
<evidence type="ECO:0000256" key="3">
    <source>
        <dbReference type="ARBA" id="ARBA00022692"/>
    </source>
</evidence>
<evidence type="ECO:0000256" key="8">
    <source>
        <dbReference type="ARBA" id="ARBA00022989"/>
    </source>
</evidence>
<comment type="subcellular location">
    <subcellularLocation>
        <location evidence="10">Cell membrane</location>
    </subcellularLocation>
    <subcellularLocation>
        <location evidence="1">Endomembrane system</location>
        <topology evidence="1">Multi-pass membrane protein</topology>
    </subcellularLocation>
</comment>
<dbReference type="EMBL" id="JQJD01000024">
    <property type="protein sequence ID" value="KGN81673.1"/>
    <property type="molecule type" value="Genomic_DNA"/>
</dbReference>
<dbReference type="NCBIfam" id="TIGR01511">
    <property type="entry name" value="ATPase-IB1_Cu"/>
    <property type="match status" value="1"/>
</dbReference>
<keyword evidence="4 10" id="KW-0479">Metal-binding</keyword>
<dbReference type="Gene3D" id="1.20.1110.10">
    <property type="entry name" value="Calcium-transporting ATPase, transmembrane domain"/>
    <property type="match status" value="1"/>
</dbReference>
<evidence type="ECO:0000256" key="10">
    <source>
        <dbReference type="RuleBase" id="RU362081"/>
    </source>
</evidence>
<dbReference type="InterPro" id="IPR017969">
    <property type="entry name" value="Heavy-metal-associated_CS"/>
</dbReference>
<feature type="transmembrane region" description="Helical" evidence="10">
    <location>
        <begin position="713"/>
        <end position="731"/>
    </location>
</feature>
<dbReference type="SFLD" id="SFLDF00027">
    <property type="entry name" value="p-type_atpase"/>
    <property type="match status" value="1"/>
</dbReference>
<dbReference type="PROSITE" id="PS50846">
    <property type="entry name" value="HMA_2"/>
    <property type="match status" value="1"/>
</dbReference>
<keyword evidence="8 10" id="KW-1133">Transmembrane helix</keyword>
<dbReference type="Proteomes" id="UP000030125">
    <property type="component" value="Unassembled WGS sequence"/>
</dbReference>
<dbReference type="CDD" id="cd00371">
    <property type="entry name" value="HMA"/>
    <property type="match status" value="1"/>
</dbReference>
<dbReference type="Pfam" id="PF00702">
    <property type="entry name" value="Hydrolase"/>
    <property type="match status" value="1"/>
</dbReference>
<dbReference type="AlphaFoldDB" id="A0A0A2ERX3"/>
<evidence type="ECO:0000256" key="9">
    <source>
        <dbReference type="ARBA" id="ARBA00023136"/>
    </source>
</evidence>
<dbReference type="NCBIfam" id="TIGR01525">
    <property type="entry name" value="ATPase-IB_hvy"/>
    <property type="match status" value="1"/>
</dbReference>
<dbReference type="InterPro" id="IPR008250">
    <property type="entry name" value="ATPase_P-typ_transduc_dom_A_sf"/>
</dbReference>
<evidence type="ECO:0000259" key="11">
    <source>
        <dbReference type="PROSITE" id="PS50846"/>
    </source>
</evidence>
<dbReference type="RefSeq" id="WP_036851195.1">
    <property type="nucleotide sequence ID" value="NZ_JQJD01000024.1"/>
</dbReference>
<keyword evidence="13" id="KW-1185">Reference proteome</keyword>
<proteinExistence type="inferred from homology"/>
<keyword evidence="6 10" id="KW-0067">ATP-binding</keyword>
<dbReference type="GO" id="GO:0016887">
    <property type="term" value="F:ATP hydrolysis activity"/>
    <property type="evidence" value="ECO:0007669"/>
    <property type="project" value="InterPro"/>
</dbReference>
<dbReference type="GO" id="GO:0005886">
    <property type="term" value="C:plasma membrane"/>
    <property type="evidence" value="ECO:0007669"/>
    <property type="project" value="UniProtKB-SubCell"/>
</dbReference>
<evidence type="ECO:0000313" key="12">
    <source>
        <dbReference type="EMBL" id="KGN81673.1"/>
    </source>
</evidence>
<dbReference type="CDD" id="cd02094">
    <property type="entry name" value="P-type_ATPase_Cu-like"/>
    <property type="match status" value="1"/>
</dbReference>
<dbReference type="PROSITE" id="PS01047">
    <property type="entry name" value="HMA_1"/>
    <property type="match status" value="1"/>
</dbReference>